<evidence type="ECO:0000313" key="3">
    <source>
        <dbReference type="Proteomes" id="UP000242972"/>
    </source>
</evidence>
<proteinExistence type="predicted"/>
<feature type="domain" description="ATPase BadF/BadG/BcrA/BcrD type" evidence="1">
    <location>
        <begin position="16"/>
        <end position="313"/>
    </location>
</feature>
<name>A0A2T2XKP9_9FIRM</name>
<dbReference type="PANTHER" id="PTHR43190:SF3">
    <property type="entry name" value="N-ACETYL-D-GLUCOSAMINE KINASE"/>
    <property type="match status" value="1"/>
</dbReference>
<dbReference type="InterPro" id="IPR002731">
    <property type="entry name" value="ATPase_BadF"/>
</dbReference>
<dbReference type="EMBL" id="PXYW01000004">
    <property type="protein sequence ID" value="PSR34998.1"/>
    <property type="molecule type" value="Genomic_DNA"/>
</dbReference>
<dbReference type="Pfam" id="PF01869">
    <property type="entry name" value="BcrAD_BadFG"/>
    <property type="match status" value="1"/>
</dbReference>
<evidence type="ECO:0000259" key="1">
    <source>
        <dbReference type="Pfam" id="PF01869"/>
    </source>
</evidence>
<dbReference type="CDD" id="cd24007">
    <property type="entry name" value="ASKHA_NBD_eukNAGK-like"/>
    <property type="match status" value="1"/>
</dbReference>
<dbReference type="SUPFAM" id="SSF53067">
    <property type="entry name" value="Actin-like ATPase domain"/>
    <property type="match status" value="2"/>
</dbReference>
<reference evidence="2 3" key="1">
    <citation type="journal article" date="2014" name="BMC Genomics">
        <title>Comparison of environmental and isolate Sulfobacillus genomes reveals diverse carbon, sulfur, nitrogen, and hydrogen metabolisms.</title>
        <authorList>
            <person name="Justice N.B."/>
            <person name="Norman A."/>
            <person name="Brown C.T."/>
            <person name="Singh A."/>
            <person name="Thomas B.C."/>
            <person name="Banfield J.F."/>
        </authorList>
    </citation>
    <scope>NUCLEOTIDE SEQUENCE [LARGE SCALE GENOMIC DNA]</scope>
    <source>
        <strain evidence="2">AMDSBA4</strain>
    </source>
</reference>
<comment type="caution">
    <text evidence="2">The sequence shown here is derived from an EMBL/GenBank/DDBJ whole genome shotgun (WGS) entry which is preliminary data.</text>
</comment>
<accession>A0A2T2XKP9</accession>
<gene>
    <name evidence="2" type="ORF">C7B46_02215</name>
</gene>
<sequence length="336" mass="36029">MTKCTNMWRGGMQYIIGVDGGGSQTCAVLVDNQGRVLGIGRSGSANHQTVGLSKALKSIRTAIRSALAQAKVKSDAVTYVQYCLAGADREKDFEKLRIGLSSLPYRSWGVVSDAWEGLRAGTEDNVGVSVVCGTGTNAIGRDPLGNQVQVGGFGYPFGDAAGGSFLAVEAFRAAVRDWEGRGTPTDLTKRVPNLLALPDMEAVFNHFLDTEAHIPLDLALVVHEAATAGDLVSQQLLATMGRELGWAAIAVLDRLGHWEGLAEIPVILVGSVFQKGRSPFLLEAMAGTVQSRFAKARLKVLDVAPVYGAVLLGWDHEMIAPARQLKDELVQWEDWK</sequence>
<dbReference type="Gene3D" id="3.30.420.40">
    <property type="match status" value="2"/>
</dbReference>
<dbReference type="PANTHER" id="PTHR43190">
    <property type="entry name" value="N-ACETYL-D-GLUCOSAMINE KINASE"/>
    <property type="match status" value="1"/>
</dbReference>
<dbReference type="InterPro" id="IPR052519">
    <property type="entry name" value="Euk-type_GlcNAc_Kinase"/>
</dbReference>
<evidence type="ECO:0000313" key="2">
    <source>
        <dbReference type="EMBL" id="PSR34998.1"/>
    </source>
</evidence>
<protein>
    <submittedName>
        <fullName evidence="2">ATPase</fullName>
    </submittedName>
</protein>
<dbReference type="InterPro" id="IPR043129">
    <property type="entry name" value="ATPase_NBD"/>
</dbReference>
<organism evidence="2 3">
    <name type="scientific">Sulfobacillus benefaciens</name>
    <dbReference type="NCBI Taxonomy" id="453960"/>
    <lineage>
        <taxon>Bacteria</taxon>
        <taxon>Bacillati</taxon>
        <taxon>Bacillota</taxon>
        <taxon>Clostridia</taxon>
        <taxon>Eubacteriales</taxon>
        <taxon>Clostridiales Family XVII. Incertae Sedis</taxon>
        <taxon>Sulfobacillus</taxon>
    </lineage>
</organism>
<dbReference type="Proteomes" id="UP000242972">
    <property type="component" value="Unassembled WGS sequence"/>
</dbReference>
<dbReference type="AlphaFoldDB" id="A0A2T2XKP9"/>